<accession>A0A0K2UFE7</accession>
<dbReference type="EMBL" id="HACA01019060">
    <property type="protein sequence ID" value="CDW36421.1"/>
    <property type="molecule type" value="Transcribed_RNA"/>
</dbReference>
<organism evidence="1">
    <name type="scientific">Lepeophtheirus salmonis</name>
    <name type="common">Salmon louse</name>
    <name type="synonym">Caligus salmonis</name>
    <dbReference type="NCBI Taxonomy" id="72036"/>
    <lineage>
        <taxon>Eukaryota</taxon>
        <taxon>Metazoa</taxon>
        <taxon>Ecdysozoa</taxon>
        <taxon>Arthropoda</taxon>
        <taxon>Crustacea</taxon>
        <taxon>Multicrustacea</taxon>
        <taxon>Hexanauplia</taxon>
        <taxon>Copepoda</taxon>
        <taxon>Siphonostomatoida</taxon>
        <taxon>Caligidae</taxon>
        <taxon>Lepeophtheirus</taxon>
    </lineage>
</organism>
<reference evidence="1" key="1">
    <citation type="submission" date="2014-05" db="EMBL/GenBank/DDBJ databases">
        <authorList>
            <person name="Chronopoulou M."/>
        </authorList>
    </citation>
    <scope>NUCLEOTIDE SEQUENCE</scope>
    <source>
        <tissue evidence="1">Whole organism</tissue>
    </source>
</reference>
<evidence type="ECO:0000313" key="1">
    <source>
        <dbReference type="EMBL" id="CDW36421.1"/>
    </source>
</evidence>
<proteinExistence type="predicted"/>
<dbReference type="AlphaFoldDB" id="A0A0K2UFE7"/>
<feature type="non-terminal residue" evidence="1">
    <location>
        <position position="70"/>
    </location>
</feature>
<name>A0A0K2UFE7_LEPSM</name>
<sequence>MKPSMEPSQFSVHFVVESLGLFLLEYQAKRSSITIKSINFPKSTNKDRDNREVSIRQLLSKDIDFSLKIF</sequence>
<protein>
    <submittedName>
        <fullName evidence="1">Uncharacterized protein</fullName>
    </submittedName>
</protein>